<dbReference type="SMART" id="SM00316">
    <property type="entry name" value="S1"/>
    <property type="match status" value="1"/>
</dbReference>
<dbReference type="InterPro" id="IPR010994">
    <property type="entry name" value="RuvA_2-like"/>
</dbReference>
<dbReference type="SUPFAM" id="SSF53098">
    <property type="entry name" value="Ribonuclease H-like"/>
    <property type="match status" value="1"/>
</dbReference>
<organism evidence="2 3">
    <name type="scientific">Thermosipho affectus</name>
    <dbReference type="NCBI Taxonomy" id="660294"/>
    <lineage>
        <taxon>Bacteria</taxon>
        <taxon>Thermotogati</taxon>
        <taxon>Thermotogota</taxon>
        <taxon>Thermotogae</taxon>
        <taxon>Thermotogales</taxon>
        <taxon>Fervidobacteriaceae</taxon>
        <taxon>Thermosipho</taxon>
    </lineage>
</organism>
<dbReference type="Gene3D" id="1.10.3500.10">
    <property type="entry name" value="Tex N-terminal region-like"/>
    <property type="match status" value="1"/>
</dbReference>
<dbReference type="EMBL" id="LBFC01000007">
    <property type="protein sequence ID" value="ONN27612.1"/>
    <property type="molecule type" value="Genomic_DNA"/>
</dbReference>
<evidence type="ECO:0000313" key="2">
    <source>
        <dbReference type="EMBL" id="ONN27612.1"/>
    </source>
</evidence>
<dbReference type="InterPro" id="IPR012340">
    <property type="entry name" value="NA-bd_OB-fold"/>
</dbReference>
<dbReference type="InterPro" id="IPR023323">
    <property type="entry name" value="Tex-like_dom_sf"/>
</dbReference>
<dbReference type="Gene3D" id="1.10.10.650">
    <property type="entry name" value="RuvA domain 2-like"/>
    <property type="match status" value="1"/>
</dbReference>
<dbReference type="InterPro" id="IPR055179">
    <property type="entry name" value="Tex-like_central_region"/>
</dbReference>
<proteinExistence type="predicted"/>
<dbReference type="InterPro" id="IPR023319">
    <property type="entry name" value="Tex-like_HTH_dom_sf"/>
</dbReference>
<dbReference type="PANTHER" id="PTHR10724:SF10">
    <property type="entry name" value="S1 RNA-BINDING DOMAIN-CONTAINING PROTEIN 1"/>
    <property type="match status" value="1"/>
</dbReference>
<evidence type="ECO:0000259" key="1">
    <source>
        <dbReference type="PROSITE" id="PS50126"/>
    </source>
</evidence>
<dbReference type="InterPro" id="IPR003029">
    <property type="entry name" value="S1_domain"/>
</dbReference>
<name>A0ABX3IM76_9BACT</name>
<dbReference type="Gene3D" id="3.30.420.140">
    <property type="entry name" value="YqgF/RNase H-like domain"/>
    <property type="match status" value="1"/>
</dbReference>
<reference evidence="2 3" key="1">
    <citation type="submission" date="2015-06" db="EMBL/GenBank/DDBJ databases">
        <title>Genome sequencing of Thermotogales isolates from hydrothermal vents.</title>
        <authorList>
            <person name="Haverkamp T.H."/>
            <person name="Kublanov I.V."/>
            <person name="Nesbo C.L."/>
        </authorList>
    </citation>
    <scope>NUCLEOTIDE SEQUENCE [LARGE SCALE GENOMIC DNA]</scope>
    <source>
        <strain evidence="3">ik275mar</strain>
    </source>
</reference>
<dbReference type="Gene3D" id="2.40.50.140">
    <property type="entry name" value="Nucleic acid-binding proteins"/>
    <property type="match status" value="1"/>
</dbReference>
<dbReference type="SMART" id="SM00732">
    <property type="entry name" value="YqgFc"/>
    <property type="match status" value="1"/>
</dbReference>
<dbReference type="Pfam" id="PF00575">
    <property type="entry name" value="S1"/>
    <property type="match status" value="1"/>
</dbReference>
<dbReference type="Pfam" id="PF09371">
    <property type="entry name" value="Tex_N"/>
    <property type="match status" value="1"/>
</dbReference>
<dbReference type="InterPro" id="IPR012337">
    <property type="entry name" value="RNaseH-like_sf"/>
</dbReference>
<accession>A0ABX3IM76</accession>
<evidence type="ECO:0000313" key="3">
    <source>
        <dbReference type="Proteomes" id="UP000242616"/>
    </source>
</evidence>
<dbReference type="InterPro" id="IPR018974">
    <property type="entry name" value="Tex-like_N"/>
</dbReference>
<dbReference type="SUPFAM" id="SSF47781">
    <property type="entry name" value="RuvA domain 2-like"/>
    <property type="match status" value="2"/>
</dbReference>
<dbReference type="RefSeq" id="WP_077197952.1">
    <property type="nucleotide sequence ID" value="NZ_LBFC01000007.1"/>
</dbReference>
<dbReference type="InterPro" id="IPR006641">
    <property type="entry name" value="YqgF/RNaseH-like_dom"/>
</dbReference>
<comment type="caution">
    <text evidence="2">The sequence shown here is derived from an EMBL/GenBank/DDBJ whole genome shotgun (WGS) entry which is preliminary data.</text>
</comment>
<dbReference type="Gene3D" id="1.10.150.310">
    <property type="entry name" value="Tex RuvX-like domain-like"/>
    <property type="match status" value="1"/>
</dbReference>
<sequence length="667" mass="77165">MEKIIARGLNLEEWKVKNAISLLKENTIHFVARYRKDQTGGLNEITLREIEKKYKYLEKVEKLKKKILKTLEKERKLTTSLRKKIQNSYNLTELEDIYLPYKKRKKTKADIAIENGLLPLAEKACKNQKIDIKTHYTSLFNTKEKIIDGITDILAQKFAHNDIIRKKLELILLEHGHIKCQKKIKEKTKYDTYDKFERKIKHLKEHNILSINRGEKEGVLQVKLYINKKHQEYLYSLTKWEQNKIIRKGLEKGWKLLFPSIEKRVRNTLTKKAEDRAIKVFAENLKQLLLTKPLRNKRLIAIDPGNKTGCKIAILDEFGNLLDYAIIFPTSPHLDFENSEKKVLEFIEKYHLDLVVIGNGTASREVQKFIVSLIKKHKLDIKYTFSNEAGASVYSTSDIAIEEFPDLDPTIRSAVSIGRRIQDPMAELVKINPKSLGIGQYQHDVNQKKLDEELKNVVSDVVNLVGVDLNSASSKLLEYVSGITPSIAKKIIKYREKIGKFTERKQLLEIDGLGKKTYTQCAGFLRIKDGKNPLEATGIHPEHYNIAEEILKNQNIKEISEKYNIGNLTLDYILNELKNMGKDLRNSSHEAIFYDNIITFEMLKVGTILKGKVTNITDFGVFLDIGLKESGFIYKKLLNREMKINDIIKVEVIELDKELRHIKLKPV</sequence>
<dbReference type="PANTHER" id="PTHR10724">
    <property type="entry name" value="30S RIBOSOMAL PROTEIN S1"/>
    <property type="match status" value="1"/>
</dbReference>
<protein>
    <recommendedName>
        <fullName evidence="1">S1 motif domain-containing protein</fullName>
    </recommendedName>
</protein>
<gene>
    <name evidence="2" type="ORF">XJ44_02450</name>
</gene>
<dbReference type="InterPro" id="IPR037027">
    <property type="entry name" value="YqgF/RNaseH-like_dom_sf"/>
</dbReference>
<dbReference type="Proteomes" id="UP000242616">
    <property type="component" value="Unassembled WGS sequence"/>
</dbReference>
<dbReference type="Pfam" id="PF16921">
    <property type="entry name" value="Tex_YqgF"/>
    <property type="match status" value="1"/>
</dbReference>
<dbReference type="Pfam" id="PF17674">
    <property type="entry name" value="HHH_9"/>
    <property type="match status" value="1"/>
</dbReference>
<dbReference type="Pfam" id="PF22706">
    <property type="entry name" value="Tex_central_region"/>
    <property type="match status" value="1"/>
</dbReference>
<dbReference type="PROSITE" id="PS50126">
    <property type="entry name" value="S1"/>
    <property type="match status" value="1"/>
</dbReference>
<dbReference type="InterPro" id="IPR041692">
    <property type="entry name" value="HHH_9"/>
</dbReference>
<dbReference type="SUPFAM" id="SSF50249">
    <property type="entry name" value="Nucleic acid-binding proteins"/>
    <property type="match status" value="1"/>
</dbReference>
<dbReference type="InterPro" id="IPR050437">
    <property type="entry name" value="Ribos_protein_bS1-like"/>
</dbReference>
<dbReference type="Pfam" id="PF12836">
    <property type="entry name" value="HHH_3"/>
    <property type="match status" value="1"/>
</dbReference>
<keyword evidence="3" id="KW-1185">Reference proteome</keyword>
<dbReference type="InterPro" id="IPR032639">
    <property type="entry name" value="Tex_YqgF"/>
</dbReference>
<dbReference type="SUPFAM" id="SSF158832">
    <property type="entry name" value="Tex N-terminal region-like"/>
    <property type="match status" value="1"/>
</dbReference>
<feature type="domain" description="S1 motif" evidence="1">
    <location>
        <begin position="606"/>
        <end position="667"/>
    </location>
</feature>